<dbReference type="InterPro" id="IPR001486">
    <property type="entry name" value="Hemoglobin_trunc"/>
</dbReference>
<accession>M0EUC2</accession>
<dbReference type="RefSeq" id="WP_006111675.1">
    <property type="nucleotide sequence ID" value="NZ_AOJL01000008.1"/>
</dbReference>
<dbReference type="Proteomes" id="UP000011509">
    <property type="component" value="Unassembled WGS sequence"/>
</dbReference>
<dbReference type="SUPFAM" id="SSF46458">
    <property type="entry name" value="Globin-like"/>
    <property type="match status" value="1"/>
</dbReference>
<dbReference type="InterPro" id="IPR016339">
    <property type="entry name" value="Hemoglobin_trunc_I"/>
</dbReference>
<evidence type="ECO:0000256" key="5">
    <source>
        <dbReference type="ARBA" id="ARBA00022621"/>
    </source>
</evidence>
<evidence type="ECO:0000313" key="9">
    <source>
        <dbReference type="Proteomes" id="UP000011509"/>
    </source>
</evidence>
<keyword evidence="5" id="KW-0561">Oxygen transport</keyword>
<dbReference type="CDD" id="cd00454">
    <property type="entry name" value="TrHb1_N"/>
    <property type="match status" value="1"/>
</dbReference>
<reference evidence="8 9" key="1">
    <citation type="journal article" date="2014" name="PLoS Genet.">
        <title>Phylogenetically driven sequencing of extremely halophilic archaea reveals strategies for static and dynamic osmo-response.</title>
        <authorList>
            <person name="Becker E.A."/>
            <person name="Seitzer P.M."/>
            <person name="Tritt A."/>
            <person name="Larsen D."/>
            <person name="Krusor M."/>
            <person name="Yao A.I."/>
            <person name="Wu D."/>
            <person name="Madern D."/>
            <person name="Eisen J.A."/>
            <person name="Darling A.E."/>
            <person name="Facciotti M.T."/>
        </authorList>
    </citation>
    <scope>NUCLEOTIDE SEQUENCE [LARGE SCALE GENOMIC DNA]</scope>
    <source>
        <strain evidence="8 9">DSM 10284</strain>
    </source>
</reference>
<dbReference type="PATRIC" id="fig|1227466.3.peg.272"/>
<comment type="caution">
    <text evidence="8">The sequence shown here is derived from an EMBL/GenBank/DDBJ whole genome shotgun (WGS) entry which is preliminary data.</text>
</comment>
<keyword evidence="6" id="KW-0479">Metal-binding</keyword>
<organism evidence="8 9">
    <name type="scientific">Halorubrum coriense DSM 10284</name>
    <dbReference type="NCBI Taxonomy" id="1227466"/>
    <lineage>
        <taxon>Archaea</taxon>
        <taxon>Methanobacteriati</taxon>
        <taxon>Methanobacteriota</taxon>
        <taxon>Stenosarchaea group</taxon>
        <taxon>Halobacteria</taxon>
        <taxon>Halobacteriales</taxon>
        <taxon>Haloferacaceae</taxon>
        <taxon>Halorubrum</taxon>
    </lineage>
</organism>
<sequence>MSNETLYERLGGEPAIGAVVEEFYDRVLADERVNHHFEDVDMAEQRSHQTKFLSAVTGGPLRYEGEEMATAHEELAISPAEFDAVATHLDEALRVFDVDDADREAVMEAVAGFERDVVEGPSAGG</sequence>
<dbReference type="InterPro" id="IPR009050">
    <property type="entry name" value="Globin-like_sf"/>
</dbReference>
<dbReference type="InterPro" id="IPR019795">
    <property type="entry name" value="Globin_bac-like_CS"/>
</dbReference>
<keyword evidence="7" id="KW-0408">Iron</keyword>
<evidence type="ECO:0000256" key="2">
    <source>
        <dbReference type="ARBA" id="ARBA00009660"/>
    </source>
</evidence>
<dbReference type="GO" id="GO:0020037">
    <property type="term" value="F:heme binding"/>
    <property type="evidence" value="ECO:0007669"/>
    <property type="project" value="InterPro"/>
</dbReference>
<dbReference type="PIRSF" id="PIRSF002030">
    <property type="entry name" value="Globin_Protozoa/Cyanobacteria"/>
    <property type="match status" value="1"/>
</dbReference>
<name>M0EUC2_9EURY</name>
<dbReference type="InterPro" id="IPR012292">
    <property type="entry name" value="Globin/Proto"/>
</dbReference>
<evidence type="ECO:0000256" key="1">
    <source>
        <dbReference type="ARBA" id="ARBA00001971"/>
    </source>
</evidence>
<dbReference type="Gene3D" id="1.10.490.10">
    <property type="entry name" value="Globins"/>
    <property type="match status" value="1"/>
</dbReference>
<dbReference type="EMBL" id="AOJL01000008">
    <property type="protein sequence ID" value="ELZ51305.1"/>
    <property type="molecule type" value="Genomic_DNA"/>
</dbReference>
<comment type="similarity">
    <text evidence="2">Belongs to the truncated hemoglobin family. Group I subfamily.</text>
</comment>
<dbReference type="Pfam" id="PF01152">
    <property type="entry name" value="Bac_globin"/>
    <property type="match status" value="1"/>
</dbReference>
<evidence type="ECO:0000313" key="8">
    <source>
        <dbReference type="EMBL" id="ELZ51305.1"/>
    </source>
</evidence>
<dbReference type="GO" id="GO:0046872">
    <property type="term" value="F:metal ion binding"/>
    <property type="evidence" value="ECO:0007669"/>
    <property type="project" value="UniProtKB-KW"/>
</dbReference>
<evidence type="ECO:0000256" key="3">
    <source>
        <dbReference type="ARBA" id="ARBA00022448"/>
    </source>
</evidence>
<dbReference type="PROSITE" id="PS01213">
    <property type="entry name" value="GLOBIN_FAM_2"/>
    <property type="match status" value="1"/>
</dbReference>
<evidence type="ECO:0000256" key="7">
    <source>
        <dbReference type="ARBA" id="ARBA00023004"/>
    </source>
</evidence>
<dbReference type="GO" id="GO:0005344">
    <property type="term" value="F:oxygen carrier activity"/>
    <property type="evidence" value="ECO:0007669"/>
    <property type="project" value="UniProtKB-KW"/>
</dbReference>
<dbReference type="GO" id="GO:0019825">
    <property type="term" value="F:oxygen binding"/>
    <property type="evidence" value="ECO:0007669"/>
    <property type="project" value="InterPro"/>
</dbReference>
<dbReference type="OrthoDB" id="313164at2157"/>
<keyword evidence="3" id="KW-0813">Transport</keyword>
<comment type="cofactor">
    <cofactor evidence="1">
        <name>heme</name>
        <dbReference type="ChEBI" id="CHEBI:30413"/>
    </cofactor>
</comment>
<dbReference type="AlphaFoldDB" id="M0EUC2"/>
<gene>
    <name evidence="8" type="ORF">C464_01341</name>
</gene>
<protein>
    <submittedName>
        <fullName evidence="8">Globin</fullName>
    </submittedName>
</protein>
<proteinExistence type="inferred from homology"/>
<dbReference type="STRING" id="1227466.C464_01341"/>
<evidence type="ECO:0000256" key="6">
    <source>
        <dbReference type="ARBA" id="ARBA00022723"/>
    </source>
</evidence>
<keyword evidence="4" id="KW-0349">Heme</keyword>
<evidence type="ECO:0000256" key="4">
    <source>
        <dbReference type="ARBA" id="ARBA00022617"/>
    </source>
</evidence>
<keyword evidence="9" id="KW-1185">Reference proteome</keyword>